<dbReference type="OrthoDB" id="2711642at2759"/>
<accession>A0A0C9XEY5</accession>
<dbReference type="AlphaFoldDB" id="A0A0C9XEY5"/>
<dbReference type="Proteomes" id="UP000054018">
    <property type="component" value="Unassembled WGS sequence"/>
</dbReference>
<feature type="compositionally biased region" description="Low complexity" evidence="1">
    <location>
        <begin position="29"/>
        <end position="52"/>
    </location>
</feature>
<sequence length="228" mass="25103">MCDDVPDFQRCDGYDAPLNTCPYALFDTSSDDPTPSPQLSSLSSQVDLSSLDSLDEIPPPRSFPSQVFSIHHIPVGVSAASACSTHGRELEQPSSGSTLEVPQIRITPAEVPPSPVTPSPEPDHGHLVPTSPNYLNYVWMLVIYDARYPFDGKTEEQNGHIWLLSEIYRGTDIALDQVPELLHHSRSVKLDLVASSIEKLLSDLTINVSTLQYRLVLELALILLPEEC</sequence>
<organism evidence="2 3">
    <name type="scientific">Pisolithus microcarpus 441</name>
    <dbReference type="NCBI Taxonomy" id="765257"/>
    <lineage>
        <taxon>Eukaryota</taxon>
        <taxon>Fungi</taxon>
        <taxon>Dikarya</taxon>
        <taxon>Basidiomycota</taxon>
        <taxon>Agaricomycotina</taxon>
        <taxon>Agaricomycetes</taxon>
        <taxon>Agaricomycetidae</taxon>
        <taxon>Boletales</taxon>
        <taxon>Sclerodermatineae</taxon>
        <taxon>Pisolithaceae</taxon>
        <taxon>Pisolithus</taxon>
    </lineage>
</organism>
<reference evidence="2 3" key="1">
    <citation type="submission" date="2014-04" db="EMBL/GenBank/DDBJ databases">
        <authorList>
            <consortium name="DOE Joint Genome Institute"/>
            <person name="Kuo A."/>
            <person name="Kohler A."/>
            <person name="Costa M.D."/>
            <person name="Nagy L.G."/>
            <person name="Floudas D."/>
            <person name="Copeland A."/>
            <person name="Barry K.W."/>
            <person name="Cichocki N."/>
            <person name="Veneault-Fourrey C."/>
            <person name="LaButti K."/>
            <person name="Lindquist E.A."/>
            <person name="Lipzen A."/>
            <person name="Lundell T."/>
            <person name="Morin E."/>
            <person name="Murat C."/>
            <person name="Sun H."/>
            <person name="Tunlid A."/>
            <person name="Henrissat B."/>
            <person name="Grigoriev I.V."/>
            <person name="Hibbett D.S."/>
            <person name="Martin F."/>
            <person name="Nordberg H.P."/>
            <person name="Cantor M.N."/>
            <person name="Hua S.X."/>
        </authorList>
    </citation>
    <scope>NUCLEOTIDE SEQUENCE [LARGE SCALE GENOMIC DNA]</scope>
    <source>
        <strain evidence="2 3">441</strain>
    </source>
</reference>
<reference evidence="3" key="2">
    <citation type="submission" date="2015-01" db="EMBL/GenBank/DDBJ databases">
        <title>Evolutionary Origins and Diversification of the Mycorrhizal Mutualists.</title>
        <authorList>
            <consortium name="DOE Joint Genome Institute"/>
            <consortium name="Mycorrhizal Genomics Consortium"/>
            <person name="Kohler A."/>
            <person name="Kuo A."/>
            <person name="Nagy L.G."/>
            <person name="Floudas D."/>
            <person name="Copeland A."/>
            <person name="Barry K.W."/>
            <person name="Cichocki N."/>
            <person name="Veneault-Fourrey C."/>
            <person name="LaButti K."/>
            <person name="Lindquist E.A."/>
            <person name="Lipzen A."/>
            <person name="Lundell T."/>
            <person name="Morin E."/>
            <person name="Murat C."/>
            <person name="Riley R."/>
            <person name="Ohm R."/>
            <person name="Sun H."/>
            <person name="Tunlid A."/>
            <person name="Henrissat B."/>
            <person name="Grigoriev I.V."/>
            <person name="Hibbett D.S."/>
            <person name="Martin F."/>
        </authorList>
    </citation>
    <scope>NUCLEOTIDE SEQUENCE [LARGE SCALE GENOMIC DNA]</scope>
    <source>
        <strain evidence="3">441</strain>
    </source>
</reference>
<gene>
    <name evidence="2" type="ORF">PISMIDRAFT_20027</name>
</gene>
<protein>
    <submittedName>
        <fullName evidence="2">Unplaced genomic scaffold scaffold_709, whole genome shotgun sequence</fullName>
    </submittedName>
</protein>
<dbReference type="HOGENOM" id="CLU_1215189_0_0_1"/>
<evidence type="ECO:0000313" key="3">
    <source>
        <dbReference type="Proteomes" id="UP000054018"/>
    </source>
</evidence>
<evidence type="ECO:0000256" key="1">
    <source>
        <dbReference type="SAM" id="MobiDB-lite"/>
    </source>
</evidence>
<keyword evidence="3" id="KW-1185">Reference proteome</keyword>
<feature type="compositionally biased region" description="Pro residues" evidence="1">
    <location>
        <begin position="110"/>
        <end position="120"/>
    </location>
</feature>
<dbReference type="EMBL" id="KN834393">
    <property type="protein sequence ID" value="KIK10850.1"/>
    <property type="molecule type" value="Genomic_DNA"/>
</dbReference>
<proteinExistence type="predicted"/>
<feature type="region of interest" description="Disordered" evidence="1">
    <location>
        <begin position="29"/>
        <end position="56"/>
    </location>
</feature>
<name>A0A0C9XEY5_9AGAM</name>
<feature type="region of interest" description="Disordered" evidence="1">
    <location>
        <begin position="108"/>
        <end position="127"/>
    </location>
</feature>
<evidence type="ECO:0000313" key="2">
    <source>
        <dbReference type="EMBL" id="KIK10850.1"/>
    </source>
</evidence>